<keyword evidence="3" id="KW-1185">Reference proteome</keyword>
<dbReference type="InterPro" id="IPR011009">
    <property type="entry name" value="Kinase-like_dom_sf"/>
</dbReference>
<name>A0AAN7C4G0_9PEZI</name>
<dbReference type="Proteomes" id="UP001303760">
    <property type="component" value="Unassembled WGS sequence"/>
</dbReference>
<feature type="compositionally biased region" description="Basic and acidic residues" evidence="1">
    <location>
        <begin position="21"/>
        <end position="34"/>
    </location>
</feature>
<dbReference type="AlphaFoldDB" id="A0AAN7C4G0"/>
<feature type="non-terminal residue" evidence="2">
    <location>
        <position position="162"/>
    </location>
</feature>
<reference evidence="2" key="2">
    <citation type="submission" date="2023-05" db="EMBL/GenBank/DDBJ databases">
        <authorList>
            <consortium name="Lawrence Berkeley National Laboratory"/>
            <person name="Steindorff A."/>
            <person name="Hensen N."/>
            <person name="Bonometti L."/>
            <person name="Westerberg I."/>
            <person name="Brannstrom I.O."/>
            <person name="Guillou S."/>
            <person name="Cros-Aarteil S."/>
            <person name="Calhoun S."/>
            <person name="Haridas S."/>
            <person name="Kuo A."/>
            <person name="Mondo S."/>
            <person name="Pangilinan J."/>
            <person name="Riley R."/>
            <person name="Labutti K."/>
            <person name="Andreopoulos B."/>
            <person name="Lipzen A."/>
            <person name="Chen C."/>
            <person name="Yanf M."/>
            <person name="Daum C."/>
            <person name="Ng V."/>
            <person name="Clum A."/>
            <person name="Ohm R."/>
            <person name="Martin F."/>
            <person name="Silar P."/>
            <person name="Natvig D."/>
            <person name="Lalanne C."/>
            <person name="Gautier V."/>
            <person name="Ament-Velasquez S.L."/>
            <person name="Kruys A."/>
            <person name="Hutchinson M.I."/>
            <person name="Powell A.J."/>
            <person name="Barry K."/>
            <person name="Miller A.N."/>
            <person name="Grigoriev I.V."/>
            <person name="Debuchy R."/>
            <person name="Gladieux P."/>
            <person name="Thoren M.H."/>
            <person name="Johannesson H."/>
        </authorList>
    </citation>
    <scope>NUCLEOTIDE SEQUENCE</scope>
    <source>
        <strain evidence="2">CBS 532.94</strain>
    </source>
</reference>
<feature type="region of interest" description="Disordered" evidence="1">
    <location>
        <begin position="20"/>
        <end position="45"/>
    </location>
</feature>
<organism evidence="2 3">
    <name type="scientific">Achaetomium macrosporum</name>
    <dbReference type="NCBI Taxonomy" id="79813"/>
    <lineage>
        <taxon>Eukaryota</taxon>
        <taxon>Fungi</taxon>
        <taxon>Dikarya</taxon>
        <taxon>Ascomycota</taxon>
        <taxon>Pezizomycotina</taxon>
        <taxon>Sordariomycetes</taxon>
        <taxon>Sordariomycetidae</taxon>
        <taxon>Sordariales</taxon>
        <taxon>Chaetomiaceae</taxon>
        <taxon>Achaetomium</taxon>
    </lineage>
</organism>
<sequence length="162" mass="18214">MSNNNAFQELKKRLTFKFQRFRAEGADPTDRELADAPPPPRRRAPNKLIQACIALEHPPHDDWQLAPRRDASGLIDGQPISERITPSRPPESTWHDPNQGRYMNEGQSPHGTGLVHFDIDPQNILVGDLNIGPQEDHHGLVSVMKVGDFGDARKMDVVNFLN</sequence>
<evidence type="ECO:0000313" key="2">
    <source>
        <dbReference type="EMBL" id="KAK4234577.1"/>
    </source>
</evidence>
<reference evidence="2" key="1">
    <citation type="journal article" date="2023" name="Mol. Phylogenet. Evol.">
        <title>Genome-scale phylogeny and comparative genomics of the fungal order Sordariales.</title>
        <authorList>
            <person name="Hensen N."/>
            <person name="Bonometti L."/>
            <person name="Westerberg I."/>
            <person name="Brannstrom I.O."/>
            <person name="Guillou S."/>
            <person name="Cros-Aarteil S."/>
            <person name="Calhoun S."/>
            <person name="Haridas S."/>
            <person name="Kuo A."/>
            <person name="Mondo S."/>
            <person name="Pangilinan J."/>
            <person name="Riley R."/>
            <person name="LaButti K."/>
            <person name="Andreopoulos B."/>
            <person name="Lipzen A."/>
            <person name="Chen C."/>
            <person name="Yan M."/>
            <person name="Daum C."/>
            <person name="Ng V."/>
            <person name="Clum A."/>
            <person name="Steindorff A."/>
            <person name="Ohm R.A."/>
            <person name="Martin F."/>
            <person name="Silar P."/>
            <person name="Natvig D.O."/>
            <person name="Lalanne C."/>
            <person name="Gautier V."/>
            <person name="Ament-Velasquez S.L."/>
            <person name="Kruys A."/>
            <person name="Hutchinson M.I."/>
            <person name="Powell A.J."/>
            <person name="Barry K."/>
            <person name="Miller A.N."/>
            <person name="Grigoriev I.V."/>
            <person name="Debuchy R."/>
            <person name="Gladieux P."/>
            <person name="Hiltunen Thoren M."/>
            <person name="Johannesson H."/>
        </authorList>
    </citation>
    <scope>NUCLEOTIDE SEQUENCE</scope>
    <source>
        <strain evidence="2">CBS 532.94</strain>
    </source>
</reference>
<evidence type="ECO:0000256" key="1">
    <source>
        <dbReference type="SAM" id="MobiDB-lite"/>
    </source>
</evidence>
<dbReference type="EMBL" id="MU860352">
    <property type="protein sequence ID" value="KAK4234577.1"/>
    <property type="molecule type" value="Genomic_DNA"/>
</dbReference>
<comment type="caution">
    <text evidence="2">The sequence shown here is derived from an EMBL/GenBank/DDBJ whole genome shotgun (WGS) entry which is preliminary data.</text>
</comment>
<dbReference type="SUPFAM" id="SSF56112">
    <property type="entry name" value="Protein kinase-like (PK-like)"/>
    <property type="match status" value="1"/>
</dbReference>
<protein>
    <recommendedName>
        <fullName evidence="4">Protein kinase domain-containing protein</fullName>
    </recommendedName>
</protein>
<proteinExistence type="predicted"/>
<accession>A0AAN7C4G0</accession>
<evidence type="ECO:0008006" key="4">
    <source>
        <dbReference type="Google" id="ProtNLM"/>
    </source>
</evidence>
<gene>
    <name evidence="2" type="ORF">C8A03DRAFT_37639</name>
</gene>
<feature type="region of interest" description="Disordered" evidence="1">
    <location>
        <begin position="72"/>
        <end position="97"/>
    </location>
</feature>
<evidence type="ECO:0000313" key="3">
    <source>
        <dbReference type="Proteomes" id="UP001303760"/>
    </source>
</evidence>